<dbReference type="SUPFAM" id="SSF46785">
    <property type="entry name" value="Winged helix' DNA-binding domain"/>
    <property type="match status" value="1"/>
</dbReference>
<dbReference type="EMBL" id="UFQQ01000013">
    <property type="protein sequence ID" value="SSW91705.1"/>
    <property type="molecule type" value="Genomic_DNA"/>
</dbReference>
<keyword evidence="6" id="KW-1185">Reference proteome</keyword>
<dbReference type="InterPro" id="IPR036388">
    <property type="entry name" value="WH-like_DNA-bd_sf"/>
</dbReference>
<reference evidence="4 5" key="1">
    <citation type="submission" date="2017-08" db="EMBL/GenBank/DDBJ databases">
        <authorList>
            <person name="de Groot N.N."/>
        </authorList>
    </citation>
    <scope>NUCLEOTIDE SEQUENCE [LARGE SCALE GENOMIC DNA]</scope>
    <source>
        <strain evidence="4 5">JA575</strain>
    </source>
</reference>
<dbReference type="OrthoDB" id="9814826at2"/>
<dbReference type="Gene3D" id="1.10.10.10">
    <property type="entry name" value="Winged helix-like DNA-binding domain superfamily/Winged helix DNA-binding domain"/>
    <property type="match status" value="1"/>
</dbReference>
<evidence type="ECO:0000313" key="4">
    <source>
        <dbReference type="EMBL" id="SSW91705.1"/>
    </source>
</evidence>
<name>A0A336JPP4_9BRAD</name>
<organism evidence="4 5">
    <name type="scientific">Rhodopseudomonas pentothenatexigens</name>
    <dbReference type="NCBI Taxonomy" id="999699"/>
    <lineage>
        <taxon>Bacteria</taxon>
        <taxon>Pseudomonadati</taxon>
        <taxon>Pseudomonadota</taxon>
        <taxon>Alphaproteobacteria</taxon>
        <taxon>Hyphomicrobiales</taxon>
        <taxon>Nitrobacteraceae</taxon>
        <taxon>Rhodopseudomonas</taxon>
    </lineage>
</organism>
<dbReference type="PANTHER" id="PTHR43252">
    <property type="entry name" value="TRANSCRIPTIONAL REGULATOR YQJI"/>
    <property type="match status" value="1"/>
</dbReference>
<evidence type="ECO:0000313" key="5">
    <source>
        <dbReference type="Proteomes" id="UP000252631"/>
    </source>
</evidence>
<dbReference type="AlphaFoldDB" id="A0A336JPP4"/>
<dbReference type="Proteomes" id="UP000256343">
    <property type="component" value="Unassembled WGS sequence"/>
</dbReference>
<dbReference type="PANTHER" id="PTHR43252:SF7">
    <property type="entry name" value="TRANSCRIPTIONAL REGULATOR YQJI"/>
    <property type="match status" value="1"/>
</dbReference>
<dbReference type="Proteomes" id="UP000252631">
    <property type="component" value="Unassembled WGS sequence"/>
</dbReference>
<gene>
    <name evidence="3" type="ORF">BJ125_113127</name>
    <name evidence="4" type="ORF">SAMN05892882_113127</name>
</gene>
<reference evidence="3 6" key="2">
    <citation type="submission" date="2018-07" db="EMBL/GenBank/DDBJ databases">
        <title>Genomic Encyclopedia of Archaeal and Bacterial Type Strains, Phase II (KMG-II): from individual species to whole genera.</title>
        <authorList>
            <person name="Goeker M."/>
        </authorList>
    </citation>
    <scope>NUCLEOTIDE SEQUENCE [LARGE SCALE GENOMIC DNA]</scope>
    <source>
        <strain evidence="3 6">JA575</strain>
    </source>
</reference>
<feature type="compositionally biased region" description="Basic and acidic residues" evidence="1">
    <location>
        <begin position="195"/>
        <end position="206"/>
    </location>
</feature>
<accession>A0A336JPP4</accession>
<evidence type="ECO:0000313" key="6">
    <source>
        <dbReference type="Proteomes" id="UP000256343"/>
    </source>
</evidence>
<dbReference type="InterPro" id="IPR005149">
    <property type="entry name" value="Tscrpt_reg_PadR_N"/>
</dbReference>
<feature type="domain" description="Transcription regulator PadR N-terminal" evidence="2">
    <location>
        <begin position="52"/>
        <end position="119"/>
    </location>
</feature>
<dbReference type="InterPro" id="IPR036390">
    <property type="entry name" value="WH_DNA-bd_sf"/>
</dbReference>
<evidence type="ECO:0000313" key="3">
    <source>
        <dbReference type="EMBL" id="RED32033.1"/>
    </source>
</evidence>
<dbReference type="Pfam" id="PF03551">
    <property type="entry name" value="PadR"/>
    <property type="match status" value="1"/>
</dbReference>
<sequence>MDGVDNSPRRCGFGMPGCRWGRRGMGARGMGGGEMMRAGRMLAQGDLKLIALALIAEQPRHGYDIIKVIEEKTAGWYAPSPGVVYPTLTFLEETGHVVAQPEGAKKLYVATDDGRDHLAANRALADAVFDRLATFGEMMRQQNAEGGADGGDLPPLLRAALDNLREVAIRQIAKDPDNEAELVAILARAAGELRKTQARGDPRQLDDAIDQVPDQQSGTVLFRRRK</sequence>
<feature type="region of interest" description="Disordered" evidence="1">
    <location>
        <begin position="195"/>
        <end position="226"/>
    </location>
</feature>
<evidence type="ECO:0000259" key="2">
    <source>
        <dbReference type="Pfam" id="PF03551"/>
    </source>
</evidence>
<protein>
    <submittedName>
        <fullName evidence="4">PadR family transcriptional regulator</fullName>
    </submittedName>
</protein>
<proteinExistence type="predicted"/>
<dbReference type="EMBL" id="QRDT01000013">
    <property type="protein sequence ID" value="RED32033.1"/>
    <property type="molecule type" value="Genomic_DNA"/>
</dbReference>
<evidence type="ECO:0000256" key="1">
    <source>
        <dbReference type="SAM" id="MobiDB-lite"/>
    </source>
</evidence>